<dbReference type="GO" id="GO:0046933">
    <property type="term" value="F:proton-transporting ATP synthase activity, rotational mechanism"/>
    <property type="evidence" value="ECO:0007669"/>
    <property type="project" value="InterPro"/>
</dbReference>
<evidence type="ECO:0000256" key="10">
    <source>
        <dbReference type="SAM" id="MobiDB-lite"/>
    </source>
</evidence>
<dbReference type="AlphaFoldDB" id="A0A857MPV0"/>
<evidence type="ECO:0000256" key="1">
    <source>
        <dbReference type="ARBA" id="ARBA00004370"/>
    </source>
</evidence>
<keyword evidence="14" id="KW-1185">Reference proteome</keyword>
<organism evidence="13 14">
    <name type="scientific">Candidatus Mycosynbacter amalyticus</name>
    <dbReference type="NCBI Taxonomy" id="2665156"/>
    <lineage>
        <taxon>Bacteria</taxon>
        <taxon>Candidatus Saccharimonadota</taxon>
        <taxon>Candidatus Saccharimonadota incertae sedis</taxon>
        <taxon>Candidatus Mycosynbacter</taxon>
    </lineage>
</organism>
<dbReference type="GO" id="GO:0045259">
    <property type="term" value="C:proton-transporting ATP synthase complex"/>
    <property type="evidence" value="ECO:0007669"/>
    <property type="project" value="UniProtKB-KW"/>
</dbReference>
<gene>
    <name evidence="13" type="ORF">GII36_05530</name>
</gene>
<evidence type="ECO:0000313" key="14">
    <source>
        <dbReference type="Proteomes" id="UP001059824"/>
    </source>
</evidence>
<dbReference type="GO" id="GO:0005524">
    <property type="term" value="F:ATP binding"/>
    <property type="evidence" value="ECO:0007669"/>
    <property type="project" value="UniProtKB-KW"/>
</dbReference>
<dbReference type="PANTHER" id="PTHR48082">
    <property type="entry name" value="ATP SYNTHASE SUBUNIT ALPHA, MITOCHONDRIAL"/>
    <property type="match status" value="1"/>
</dbReference>
<evidence type="ECO:0000256" key="4">
    <source>
        <dbReference type="ARBA" id="ARBA00022781"/>
    </source>
</evidence>
<dbReference type="Pfam" id="PF00306">
    <property type="entry name" value="ATP-synt_ab_C"/>
    <property type="match status" value="1"/>
</dbReference>
<evidence type="ECO:0000256" key="2">
    <source>
        <dbReference type="ARBA" id="ARBA00022448"/>
    </source>
</evidence>
<accession>A0A857MPV0</accession>
<evidence type="ECO:0000256" key="5">
    <source>
        <dbReference type="ARBA" id="ARBA00022840"/>
    </source>
</evidence>
<dbReference type="Proteomes" id="UP001059824">
    <property type="component" value="Chromosome"/>
</dbReference>
<evidence type="ECO:0000259" key="12">
    <source>
        <dbReference type="Pfam" id="PF00306"/>
    </source>
</evidence>
<keyword evidence="9" id="KW-0066">ATP synthesis</keyword>
<dbReference type="Pfam" id="PF00006">
    <property type="entry name" value="ATP-synt_ab"/>
    <property type="match status" value="1"/>
</dbReference>
<keyword evidence="5" id="KW-0067">ATP-binding</keyword>
<evidence type="ECO:0000259" key="11">
    <source>
        <dbReference type="Pfam" id="PF00006"/>
    </source>
</evidence>
<keyword evidence="6" id="KW-0406">Ion transport</keyword>
<evidence type="ECO:0000256" key="8">
    <source>
        <dbReference type="ARBA" id="ARBA00023196"/>
    </source>
</evidence>
<protein>
    <submittedName>
        <fullName evidence="13">Sodium-transporting two-sector ATPase</fullName>
    </submittedName>
</protein>
<proteinExistence type="predicted"/>
<dbReference type="PANTHER" id="PTHR48082:SF2">
    <property type="entry name" value="ATP SYNTHASE SUBUNIT ALPHA, MITOCHONDRIAL"/>
    <property type="match status" value="1"/>
</dbReference>
<dbReference type="InterPro" id="IPR000793">
    <property type="entry name" value="ATP_synth_asu_C"/>
</dbReference>
<feature type="domain" description="ATP synthase alpha subunit C-terminal" evidence="12">
    <location>
        <begin position="358"/>
        <end position="488"/>
    </location>
</feature>
<sequence length="521" mass="57536">MQGAKFFEKLVASGNPVGEIIGIDSFMVSVRGLQPTNVHATVRFEDDTRGYVHQVFEDHVMVMKLDPSPLHVGNVCVIEKRDIMTPVGKNFIGRVINVFGEPIDGKGPIEADQEWDVFHKAPALYERELLDTPVETGITILDLEYSLARGQRMAMLGDSKVGKTALAASVAINQKNTDITVVYVLIAKRQRDVAELVNNLEKNDALKKAIVIVTNSFESLILTYLVPYVGAAHGEYFWHQCNMDTLMIYDDLTAHAQAYREISLIAGVSPGRDSYPGDMFYTHSSLLERGGKTESNHASQTLIPIVYAPGGDITAYLPTNIMSITDGQWILDGKIFKDTMRPAVSTALSVTRVGGVGQNKRQKGLADKLNLTLAGYRTAEEYAHFGTELSPQAQADYDKGKVLFKLMNQAIGETYSFAEQQFIMSIVLESAPEEIINVDKLKERVHEYAAKFSEDKDMNGNFDELAAQLKAEVMTIDEAKKAAIEKAAKAEAEKQRQTEEAEAADKAEKAAEQKSAEEKKS</sequence>
<reference evidence="13" key="1">
    <citation type="journal article" date="2021" name="Nat. Microbiol.">
        <title>Cocultivation of an ultrasmall environmental parasitic bacterium with lytic ability against bacteria associated with wastewater foams.</title>
        <authorList>
            <person name="Batinovic S."/>
            <person name="Rose J.J.A."/>
            <person name="Ratcliffe J."/>
            <person name="Seviour R.J."/>
            <person name="Petrovski S."/>
        </authorList>
    </citation>
    <scope>NUCLEOTIDE SEQUENCE</scope>
    <source>
        <strain evidence="13">JR1</strain>
    </source>
</reference>
<dbReference type="InterPro" id="IPR005294">
    <property type="entry name" value="ATP_synth_F1_asu"/>
</dbReference>
<evidence type="ECO:0000256" key="7">
    <source>
        <dbReference type="ARBA" id="ARBA00023136"/>
    </source>
</evidence>
<dbReference type="RefSeq" id="WP_260763299.1">
    <property type="nucleotide sequence ID" value="NZ_CP045921.1"/>
</dbReference>
<evidence type="ECO:0000256" key="9">
    <source>
        <dbReference type="ARBA" id="ARBA00023310"/>
    </source>
</evidence>
<dbReference type="KEGG" id="mama:GII36_05530"/>
<evidence type="ECO:0000256" key="3">
    <source>
        <dbReference type="ARBA" id="ARBA00022741"/>
    </source>
</evidence>
<comment type="subcellular location">
    <subcellularLocation>
        <location evidence="1">Membrane</location>
    </subcellularLocation>
</comment>
<dbReference type="SUPFAM" id="SSF47917">
    <property type="entry name" value="C-terminal domain of alpha and beta subunits of F1 ATP synthase"/>
    <property type="match status" value="1"/>
</dbReference>
<dbReference type="FunFam" id="3.40.50.300:FF:004039">
    <property type="entry name" value="ATP synthase subunit alpha, mitochondrial"/>
    <property type="match status" value="1"/>
</dbReference>
<evidence type="ECO:0000256" key="6">
    <source>
        <dbReference type="ARBA" id="ARBA00023065"/>
    </source>
</evidence>
<dbReference type="EMBL" id="CP045921">
    <property type="protein sequence ID" value="QHN43279.1"/>
    <property type="molecule type" value="Genomic_DNA"/>
</dbReference>
<dbReference type="InterPro" id="IPR027417">
    <property type="entry name" value="P-loop_NTPase"/>
</dbReference>
<keyword evidence="2" id="KW-0813">Transport</keyword>
<dbReference type="InterPro" id="IPR000194">
    <property type="entry name" value="ATPase_F1/V1/A1_a/bsu_nucl-bd"/>
</dbReference>
<dbReference type="SUPFAM" id="SSF52540">
    <property type="entry name" value="P-loop containing nucleoside triphosphate hydrolases"/>
    <property type="match status" value="1"/>
</dbReference>
<keyword evidence="7" id="KW-0472">Membrane</keyword>
<keyword evidence="4" id="KW-0375">Hydrogen ion transport</keyword>
<feature type="domain" description="ATPase F1/V1/A1 complex alpha/beta subunit nucleotide-binding" evidence="11">
    <location>
        <begin position="137"/>
        <end position="350"/>
    </location>
</feature>
<feature type="region of interest" description="Disordered" evidence="10">
    <location>
        <begin position="484"/>
        <end position="521"/>
    </location>
</feature>
<evidence type="ECO:0000313" key="13">
    <source>
        <dbReference type="EMBL" id="QHN43279.1"/>
    </source>
</evidence>
<keyword evidence="8" id="KW-0139">CF(1)</keyword>
<dbReference type="Gene3D" id="3.40.50.12240">
    <property type="match status" value="1"/>
</dbReference>
<name>A0A857MPV0_9BACT</name>
<keyword evidence="3" id="KW-0547">Nucleotide-binding</keyword>
<dbReference type="GO" id="GO:0043531">
    <property type="term" value="F:ADP binding"/>
    <property type="evidence" value="ECO:0007669"/>
    <property type="project" value="TreeGrafter"/>
</dbReference>